<dbReference type="EMBL" id="HBFK01014877">
    <property type="protein sequence ID" value="CAD8742608.1"/>
    <property type="molecule type" value="Transcribed_RNA"/>
</dbReference>
<reference evidence="1" key="1">
    <citation type="submission" date="2021-01" db="EMBL/GenBank/DDBJ databases">
        <authorList>
            <person name="Corre E."/>
            <person name="Pelletier E."/>
            <person name="Niang G."/>
            <person name="Scheremetjew M."/>
            <person name="Finn R."/>
            <person name="Kale V."/>
            <person name="Holt S."/>
            <person name="Cochrane G."/>
            <person name="Meng A."/>
            <person name="Brown T."/>
            <person name="Cohen L."/>
        </authorList>
    </citation>
    <scope>NUCLEOTIDE SEQUENCE</scope>
    <source>
        <strain evidence="1">CCMP441</strain>
    </source>
</reference>
<protein>
    <submittedName>
        <fullName evidence="1">Uncharacterized protein</fullName>
    </submittedName>
</protein>
<sequence>MFYGMYRQSGGAPSVPTAVSEGLAGRTVSVRWLREDATLPRAVHDKVESVARAGWKKQEAMEKDVRGSLSAEEHRDFFAQCRLPPAEIESQILEGISRVVAQITQGS</sequence>
<gene>
    <name evidence="1" type="ORF">HAND1043_LOCUS9102</name>
</gene>
<evidence type="ECO:0000313" key="1">
    <source>
        <dbReference type="EMBL" id="CAD8742608.1"/>
    </source>
</evidence>
<dbReference type="AlphaFoldDB" id="A0A7S0XUV6"/>
<accession>A0A7S0XUV6</accession>
<organism evidence="1">
    <name type="scientific">Hemiselmis andersenii</name>
    <name type="common">Cryptophyte alga</name>
    <dbReference type="NCBI Taxonomy" id="464988"/>
    <lineage>
        <taxon>Eukaryota</taxon>
        <taxon>Cryptophyceae</taxon>
        <taxon>Cryptomonadales</taxon>
        <taxon>Hemiselmidaceae</taxon>
        <taxon>Hemiselmis</taxon>
    </lineage>
</organism>
<name>A0A7S0XUV6_HEMAN</name>
<proteinExistence type="predicted"/>